<dbReference type="Proteomes" id="UP000641025">
    <property type="component" value="Unassembled WGS sequence"/>
</dbReference>
<accession>A0ABS0YSV8</accession>
<protein>
    <submittedName>
        <fullName evidence="2">Heavy-metal-associated domain-containing protein</fullName>
    </submittedName>
</protein>
<dbReference type="InterPro" id="IPR006121">
    <property type="entry name" value="HMA_dom"/>
</dbReference>
<dbReference type="EMBL" id="JAEMHK010000009">
    <property type="protein sequence ID" value="MBJ6801009.1"/>
    <property type="molecule type" value="Genomic_DNA"/>
</dbReference>
<dbReference type="SUPFAM" id="SSF55008">
    <property type="entry name" value="HMA, heavy metal-associated domain"/>
    <property type="match status" value="1"/>
</dbReference>
<feature type="domain" description="HMA" evidence="1">
    <location>
        <begin position="33"/>
        <end position="99"/>
    </location>
</feature>
<dbReference type="CDD" id="cd00371">
    <property type="entry name" value="HMA"/>
    <property type="match status" value="1"/>
</dbReference>
<dbReference type="PROSITE" id="PS50846">
    <property type="entry name" value="HMA_2"/>
    <property type="match status" value="1"/>
</dbReference>
<sequence>MRNKILNTALILIVVAVLAIFAFYVRVGATADQVVVLRTSGMTCGSCVKKITEALQSQGGVAAAEVDLESGLVVAGYDSKKTAPEKLAQAVRKSGFQSQVAQVITPQQFRSVVGRDVGGKAAPGGCCGPRGCGGAQ</sequence>
<name>A0ABS0YSV8_9BACT</name>
<organism evidence="2 3">
    <name type="scientific">Geomonas propionica</name>
    <dbReference type="NCBI Taxonomy" id="2798582"/>
    <lineage>
        <taxon>Bacteria</taxon>
        <taxon>Pseudomonadati</taxon>
        <taxon>Thermodesulfobacteriota</taxon>
        <taxon>Desulfuromonadia</taxon>
        <taxon>Geobacterales</taxon>
        <taxon>Geobacteraceae</taxon>
        <taxon>Geomonas</taxon>
    </lineage>
</organism>
<evidence type="ECO:0000313" key="3">
    <source>
        <dbReference type="Proteomes" id="UP000641025"/>
    </source>
</evidence>
<evidence type="ECO:0000313" key="2">
    <source>
        <dbReference type="EMBL" id="MBJ6801009.1"/>
    </source>
</evidence>
<evidence type="ECO:0000259" key="1">
    <source>
        <dbReference type="PROSITE" id="PS50846"/>
    </source>
</evidence>
<dbReference type="RefSeq" id="WP_199395507.1">
    <property type="nucleotide sequence ID" value="NZ_JAEMHK010000009.1"/>
</dbReference>
<comment type="caution">
    <text evidence="2">The sequence shown here is derived from an EMBL/GenBank/DDBJ whole genome shotgun (WGS) entry which is preliminary data.</text>
</comment>
<dbReference type="InterPro" id="IPR036163">
    <property type="entry name" value="HMA_dom_sf"/>
</dbReference>
<keyword evidence="3" id="KW-1185">Reference proteome</keyword>
<reference evidence="2 3" key="1">
    <citation type="submission" date="2020-12" db="EMBL/GenBank/DDBJ databases">
        <title>Geomonas sp. Red259, isolated from paddy soil.</title>
        <authorList>
            <person name="Xu Z."/>
            <person name="Zhang Z."/>
            <person name="Masuda Y."/>
            <person name="Itoh H."/>
            <person name="Senoo K."/>
        </authorList>
    </citation>
    <scope>NUCLEOTIDE SEQUENCE [LARGE SCALE GENOMIC DNA]</scope>
    <source>
        <strain evidence="2 3">Red259</strain>
    </source>
</reference>
<dbReference type="Gene3D" id="3.30.70.100">
    <property type="match status" value="1"/>
</dbReference>
<gene>
    <name evidence="2" type="ORF">JFN90_12810</name>
</gene>
<dbReference type="Pfam" id="PF00403">
    <property type="entry name" value="HMA"/>
    <property type="match status" value="1"/>
</dbReference>
<proteinExistence type="predicted"/>